<evidence type="ECO:0000256" key="1">
    <source>
        <dbReference type="ARBA" id="ARBA00023002"/>
    </source>
</evidence>
<dbReference type="SUPFAM" id="SSF51735">
    <property type="entry name" value="NAD(P)-binding Rossmann-fold domains"/>
    <property type="match status" value="1"/>
</dbReference>
<dbReference type="Gene3D" id="1.10.1040.10">
    <property type="entry name" value="N-(1-d-carboxylethyl)-l-norvaline Dehydrogenase, domain 2"/>
    <property type="match status" value="1"/>
</dbReference>
<proteinExistence type="predicted"/>
<dbReference type="InterPro" id="IPR036291">
    <property type="entry name" value="NAD(P)-bd_dom_sf"/>
</dbReference>
<dbReference type="SUPFAM" id="SSF48179">
    <property type="entry name" value="6-phosphogluconate dehydrogenase C-terminal domain-like"/>
    <property type="match status" value="1"/>
</dbReference>
<dbReference type="Gene3D" id="3.40.50.720">
    <property type="entry name" value="NAD(P)-binding Rossmann-like Domain"/>
    <property type="match status" value="1"/>
</dbReference>
<feature type="compositionally biased region" description="Basic residues" evidence="3">
    <location>
        <begin position="1"/>
        <end position="16"/>
    </location>
</feature>
<feature type="domain" description="3-hydroxyisobutyrate dehydrogenase-like NAD-binding" evidence="5">
    <location>
        <begin position="210"/>
        <end position="330"/>
    </location>
</feature>
<keyword evidence="7" id="KW-1185">Reference proteome</keyword>
<evidence type="ECO:0000256" key="3">
    <source>
        <dbReference type="SAM" id="MobiDB-lite"/>
    </source>
</evidence>
<dbReference type="PANTHER" id="PTHR22981">
    <property type="entry name" value="3-HYDROXYISOBUTYRATE DEHYDROGENASE-RELATED"/>
    <property type="match status" value="1"/>
</dbReference>
<evidence type="ECO:0000259" key="4">
    <source>
        <dbReference type="Pfam" id="PF03446"/>
    </source>
</evidence>
<evidence type="ECO:0000259" key="5">
    <source>
        <dbReference type="Pfam" id="PF14833"/>
    </source>
</evidence>
<dbReference type="Pfam" id="PF14833">
    <property type="entry name" value="NAD_binding_11"/>
    <property type="match status" value="1"/>
</dbReference>
<sequence length="345" mass="36340">MSSRWRRTVRRARCPRAMRSSSRTGSAPISALQPVRTKQAIKGMNMETIGFVGLGRMGKGMAMNLSRKGFRLVVNDINKAAVAELEAMQCRGAENAAEVAKQAPVVITMLPNSAVVNEIVGGADGLLKHVKPGGLIMDMSTVSPETTDALAKAAAAKGVAFVDAPVGRLAEHADRGESLFMVGGTDADFARVKPLLDAMGTTIHHCGPVGSGTRMKLVNNFLAVGLCQMNAEALALSQRFGLELEKTLDVLYGTTATNGQLKINWPNKVLKGDTTPGFTIDLAHKDLSLIVDAANAAKVPMPMAAAAREAFSTARATGFGGQDFSAMVDALCTMAGIAKPRFKKA</sequence>
<dbReference type="InterPro" id="IPR029154">
    <property type="entry name" value="HIBADH-like_NADP-bd"/>
</dbReference>
<dbReference type="RefSeq" id="WP_379953803.1">
    <property type="nucleotide sequence ID" value="NZ_JAUYVI010000001.1"/>
</dbReference>
<dbReference type="InterPro" id="IPR008927">
    <property type="entry name" value="6-PGluconate_DH-like_C_sf"/>
</dbReference>
<dbReference type="InterPro" id="IPR015815">
    <property type="entry name" value="HIBADH-related"/>
</dbReference>
<evidence type="ECO:0000313" key="7">
    <source>
        <dbReference type="Proteomes" id="UP001230156"/>
    </source>
</evidence>
<reference evidence="7" key="1">
    <citation type="submission" date="2023-08" db="EMBL/GenBank/DDBJ databases">
        <title>Rhodospirillaceae gen. nov., a novel taxon isolated from the Yangtze River Yuezi River estuary sludge.</title>
        <authorList>
            <person name="Ruan L."/>
        </authorList>
    </citation>
    <scope>NUCLEOTIDE SEQUENCE [LARGE SCALE GENOMIC DNA]</scope>
    <source>
        <strain evidence="7">R-7</strain>
    </source>
</reference>
<dbReference type="PIRSF" id="PIRSF000103">
    <property type="entry name" value="HIBADH"/>
    <property type="match status" value="1"/>
</dbReference>
<dbReference type="InterPro" id="IPR002204">
    <property type="entry name" value="3-OH-isobutyrate_DH-rel_CS"/>
</dbReference>
<protein>
    <submittedName>
        <fullName evidence="6">NAD(P)-binding domain-containing protein</fullName>
    </submittedName>
</protein>
<dbReference type="InterPro" id="IPR013328">
    <property type="entry name" value="6PGD_dom2"/>
</dbReference>
<evidence type="ECO:0000313" key="6">
    <source>
        <dbReference type="EMBL" id="MDQ7246418.1"/>
    </source>
</evidence>
<dbReference type="EMBL" id="JAUYVI010000001">
    <property type="protein sequence ID" value="MDQ7246418.1"/>
    <property type="molecule type" value="Genomic_DNA"/>
</dbReference>
<dbReference type="PROSITE" id="PS00895">
    <property type="entry name" value="3_HYDROXYISOBUT_DH"/>
    <property type="match status" value="1"/>
</dbReference>
<evidence type="ECO:0000256" key="2">
    <source>
        <dbReference type="ARBA" id="ARBA00023027"/>
    </source>
</evidence>
<feature type="domain" description="6-phosphogluconate dehydrogenase NADP-binding" evidence="4">
    <location>
        <begin position="48"/>
        <end position="207"/>
    </location>
</feature>
<dbReference type="PANTHER" id="PTHR22981:SF7">
    <property type="entry name" value="3-HYDROXYISOBUTYRATE DEHYDROGENASE, MITOCHONDRIAL"/>
    <property type="match status" value="1"/>
</dbReference>
<feature type="region of interest" description="Disordered" evidence="3">
    <location>
        <begin position="1"/>
        <end position="32"/>
    </location>
</feature>
<dbReference type="Proteomes" id="UP001230156">
    <property type="component" value="Unassembled WGS sequence"/>
</dbReference>
<gene>
    <name evidence="6" type="ORF">Q8A70_02010</name>
</gene>
<organism evidence="6 7">
    <name type="scientific">Dongia sedimenti</name>
    <dbReference type="NCBI Taxonomy" id="3064282"/>
    <lineage>
        <taxon>Bacteria</taxon>
        <taxon>Pseudomonadati</taxon>
        <taxon>Pseudomonadota</taxon>
        <taxon>Alphaproteobacteria</taxon>
        <taxon>Rhodospirillales</taxon>
        <taxon>Dongiaceae</taxon>
        <taxon>Dongia</taxon>
    </lineage>
</organism>
<name>A0ABU0YIC8_9PROT</name>
<comment type="caution">
    <text evidence="6">The sequence shown here is derived from an EMBL/GenBank/DDBJ whole genome shotgun (WGS) entry which is preliminary data.</text>
</comment>
<dbReference type="Pfam" id="PF03446">
    <property type="entry name" value="NAD_binding_2"/>
    <property type="match status" value="1"/>
</dbReference>
<accession>A0ABU0YIC8</accession>
<dbReference type="InterPro" id="IPR006115">
    <property type="entry name" value="6PGDH_NADP-bd"/>
</dbReference>
<keyword evidence="1" id="KW-0560">Oxidoreductase</keyword>
<keyword evidence="2" id="KW-0520">NAD</keyword>